<dbReference type="Pfam" id="PF07797">
    <property type="entry name" value="DUF1639"/>
    <property type="match status" value="1"/>
</dbReference>
<keyword evidence="3" id="KW-1185">Reference proteome</keyword>
<gene>
    <name evidence="2" type="ORF">LUZ61_006064</name>
</gene>
<feature type="region of interest" description="Disordered" evidence="1">
    <location>
        <begin position="32"/>
        <end position="55"/>
    </location>
</feature>
<proteinExistence type="predicted"/>
<evidence type="ECO:0008006" key="4">
    <source>
        <dbReference type="Google" id="ProtNLM"/>
    </source>
</evidence>
<dbReference type="PANTHER" id="PTHR33130:SF43">
    <property type="entry name" value="OS01G0688600 PROTEIN"/>
    <property type="match status" value="1"/>
</dbReference>
<evidence type="ECO:0000313" key="3">
    <source>
        <dbReference type="Proteomes" id="UP001210211"/>
    </source>
</evidence>
<comment type="caution">
    <text evidence="2">The sequence shown here is derived from an EMBL/GenBank/DDBJ whole genome shotgun (WGS) entry which is preliminary data.</text>
</comment>
<protein>
    <recommendedName>
        <fullName evidence="4">DUF1639 family protein</fullName>
    </recommendedName>
</protein>
<dbReference type="PANTHER" id="PTHR33130">
    <property type="entry name" value="PUTATIVE (DUF1639)-RELATED"/>
    <property type="match status" value="1"/>
</dbReference>
<dbReference type="AlphaFoldDB" id="A0AAD5ZR41"/>
<accession>A0AAD5ZR41</accession>
<evidence type="ECO:0000256" key="1">
    <source>
        <dbReference type="SAM" id="MobiDB-lite"/>
    </source>
</evidence>
<evidence type="ECO:0000313" key="2">
    <source>
        <dbReference type="EMBL" id="KAJ3702359.1"/>
    </source>
</evidence>
<feature type="compositionally biased region" description="Polar residues" evidence="1">
    <location>
        <begin position="41"/>
        <end position="53"/>
    </location>
</feature>
<name>A0AAD5ZR41_9POAL</name>
<dbReference type="InterPro" id="IPR012438">
    <property type="entry name" value="DUF1639"/>
</dbReference>
<dbReference type="Proteomes" id="UP001210211">
    <property type="component" value="Unassembled WGS sequence"/>
</dbReference>
<sequence length="157" mass="18014">MATTADPRGNSSDLLFTPCYTSSHHHHARLNILPPLKDDNNPASSSSVATSPQVDDEVIIELQEEELEETQPVLRPWNLRSRRGLRLPSDKREKERARFSVTLTAEEIEEDVYAVTGSRPRRRPKRRPRVVQRQLDALFPGMWLTEITVDSYRVPES</sequence>
<reference evidence="2 3" key="1">
    <citation type="journal article" date="2022" name="Cell">
        <title>Repeat-based holocentromeres influence genome architecture and karyotype evolution.</title>
        <authorList>
            <person name="Hofstatter P.G."/>
            <person name="Thangavel G."/>
            <person name="Lux T."/>
            <person name="Neumann P."/>
            <person name="Vondrak T."/>
            <person name="Novak P."/>
            <person name="Zhang M."/>
            <person name="Costa L."/>
            <person name="Castellani M."/>
            <person name="Scott A."/>
            <person name="Toegelov H."/>
            <person name="Fuchs J."/>
            <person name="Mata-Sucre Y."/>
            <person name="Dias Y."/>
            <person name="Vanzela A.L.L."/>
            <person name="Huettel B."/>
            <person name="Almeida C.C.S."/>
            <person name="Simkova H."/>
            <person name="Souza G."/>
            <person name="Pedrosa-Harand A."/>
            <person name="Macas J."/>
            <person name="Mayer K.F.X."/>
            <person name="Houben A."/>
            <person name="Marques A."/>
        </authorList>
    </citation>
    <scope>NUCLEOTIDE SEQUENCE [LARGE SCALE GENOMIC DNA]</scope>
    <source>
        <strain evidence="2">RhyTen1mFocal</strain>
    </source>
</reference>
<organism evidence="2 3">
    <name type="scientific">Rhynchospora tenuis</name>
    <dbReference type="NCBI Taxonomy" id="198213"/>
    <lineage>
        <taxon>Eukaryota</taxon>
        <taxon>Viridiplantae</taxon>
        <taxon>Streptophyta</taxon>
        <taxon>Embryophyta</taxon>
        <taxon>Tracheophyta</taxon>
        <taxon>Spermatophyta</taxon>
        <taxon>Magnoliopsida</taxon>
        <taxon>Liliopsida</taxon>
        <taxon>Poales</taxon>
        <taxon>Cyperaceae</taxon>
        <taxon>Cyperoideae</taxon>
        <taxon>Rhynchosporeae</taxon>
        <taxon>Rhynchospora</taxon>
    </lineage>
</organism>
<dbReference type="EMBL" id="JAMRDG010000001">
    <property type="protein sequence ID" value="KAJ3702359.1"/>
    <property type="molecule type" value="Genomic_DNA"/>
</dbReference>